<dbReference type="InterPro" id="IPR036866">
    <property type="entry name" value="RibonucZ/Hydroxyglut_hydro"/>
</dbReference>
<dbReference type="InterPro" id="IPR000396">
    <property type="entry name" value="Pdiesterase2"/>
</dbReference>
<comment type="similarity">
    <text evidence="3 4">Belongs to the cyclic nucleotide phosphodiesterase class-II family.</text>
</comment>
<gene>
    <name evidence="6" type="ORF">DI526_10225</name>
</gene>
<dbReference type="EMBL" id="QFQZ01000026">
    <property type="protein sequence ID" value="PZR34481.1"/>
    <property type="molecule type" value="Genomic_DNA"/>
</dbReference>
<evidence type="ECO:0000256" key="5">
    <source>
        <dbReference type="SAM" id="SignalP"/>
    </source>
</evidence>
<dbReference type="GO" id="GO:0006198">
    <property type="term" value="P:cAMP catabolic process"/>
    <property type="evidence" value="ECO:0007669"/>
    <property type="project" value="UniProtKB-UniRule"/>
</dbReference>
<feature type="signal peptide" evidence="5">
    <location>
        <begin position="1"/>
        <end position="27"/>
    </location>
</feature>
<accession>A0A2W5XB73</accession>
<dbReference type="Pfam" id="PF02112">
    <property type="entry name" value="PDEase_II"/>
    <property type="match status" value="1"/>
</dbReference>
<evidence type="ECO:0000256" key="3">
    <source>
        <dbReference type="ARBA" id="ARBA00025762"/>
    </source>
</evidence>
<dbReference type="GO" id="GO:0004115">
    <property type="term" value="F:3',5'-cyclic-AMP phosphodiesterase activity"/>
    <property type="evidence" value="ECO:0007669"/>
    <property type="project" value="UniProtKB-UniRule"/>
</dbReference>
<proteinExistence type="inferred from homology"/>
<dbReference type="AlphaFoldDB" id="A0A2W5XB73"/>
<keyword evidence="2 4" id="KW-0114">cAMP</keyword>
<keyword evidence="5" id="KW-0732">Signal</keyword>
<evidence type="ECO:0000256" key="2">
    <source>
        <dbReference type="ARBA" id="ARBA00023149"/>
    </source>
</evidence>
<evidence type="ECO:0000313" key="7">
    <source>
        <dbReference type="Proteomes" id="UP000249393"/>
    </source>
</evidence>
<dbReference type="PROSITE" id="PS00607">
    <property type="entry name" value="PDEASE_II"/>
    <property type="match status" value="1"/>
</dbReference>
<reference evidence="6 7" key="1">
    <citation type="submission" date="2017-08" db="EMBL/GenBank/DDBJ databases">
        <title>Infants hospitalized years apart are colonized by the same room-sourced microbial strains.</title>
        <authorList>
            <person name="Brooks B."/>
            <person name="Olm M.R."/>
            <person name="Firek B.A."/>
            <person name="Baker R."/>
            <person name="Thomas B.C."/>
            <person name="Morowitz M.J."/>
            <person name="Banfield J.F."/>
        </authorList>
    </citation>
    <scope>NUCLEOTIDE SEQUENCE [LARGE SCALE GENOMIC DNA]</scope>
    <source>
        <strain evidence="6">S2_003_000_R2_4</strain>
    </source>
</reference>
<dbReference type="PANTHER" id="PTHR28283">
    <property type="entry name" value="3',5'-CYCLIC-NUCLEOTIDE PHOSPHODIESTERASE 1"/>
    <property type="match status" value="1"/>
</dbReference>
<dbReference type="RefSeq" id="WP_304277291.1">
    <property type="nucleotide sequence ID" value="NZ_QFQZ01000026.1"/>
</dbReference>
<protein>
    <submittedName>
        <fullName evidence="6">3',5'-cyclic-nucleotide phosphodiesterase</fullName>
    </submittedName>
</protein>
<dbReference type="Proteomes" id="UP000249393">
    <property type="component" value="Unassembled WGS sequence"/>
</dbReference>
<feature type="chain" id="PRO_5016027205" evidence="5">
    <location>
        <begin position="28"/>
        <end position="321"/>
    </location>
</feature>
<organism evidence="6 7">
    <name type="scientific">Caulobacter segnis</name>
    <dbReference type="NCBI Taxonomy" id="88688"/>
    <lineage>
        <taxon>Bacteria</taxon>
        <taxon>Pseudomonadati</taxon>
        <taxon>Pseudomonadota</taxon>
        <taxon>Alphaproteobacteria</taxon>
        <taxon>Caulobacterales</taxon>
        <taxon>Caulobacteraceae</taxon>
        <taxon>Caulobacter</taxon>
    </lineage>
</organism>
<evidence type="ECO:0000313" key="6">
    <source>
        <dbReference type="EMBL" id="PZR34481.1"/>
    </source>
</evidence>
<dbReference type="SUPFAM" id="SSF56281">
    <property type="entry name" value="Metallo-hydrolase/oxidoreductase"/>
    <property type="match status" value="1"/>
</dbReference>
<sequence>MRRHWAHRLAWLPALLLLTGAAPPPAAFDLVALGVNGGVEEPTSAYHITARGASSGVMCDVGTLAGGMDQARRRGRYPRAASREAVMASISAYLVTHAHLDHVAGLVLASPNDTKKDILALPAVNQALADHYFNWTTWPNMGDRGASPRLGQYHYRDLEPGGPPTPMAGTGMSVTAYRLSHGGATSTAFLLESPSGALLCLGDTGPDAVEGSKNLNELWRAVAPLVRQGRLRGILIEASYPDPVPDARLYGHLTPSWLDKELQVLRRLVGDDARMKALPILVTHIKPSQGSPSSREAIGRQLKDLGFFHYILLEQGRDYAL</sequence>
<name>A0A2W5XB73_9CAUL</name>
<dbReference type="CDD" id="cd07735">
    <property type="entry name" value="class_II_PDE_MBL-fold"/>
    <property type="match status" value="1"/>
</dbReference>
<comment type="caution">
    <text evidence="6">The sequence shown here is derived from an EMBL/GenBank/DDBJ whole genome shotgun (WGS) entry which is preliminary data.</text>
</comment>
<dbReference type="PRINTS" id="PR00388">
    <property type="entry name" value="PDIESTERASE2"/>
</dbReference>
<dbReference type="PANTHER" id="PTHR28283:SF1">
    <property type="entry name" value="3',5'-CYCLIC-NUCLEOTIDE PHOSPHODIESTERASE 1"/>
    <property type="match status" value="1"/>
</dbReference>
<dbReference type="InterPro" id="IPR024225">
    <property type="entry name" value="cAMP-PdiesteraseII_CS"/>
</dbReference>
<evidence type="ECO:0000256" key="1">
    <source>
        <dbReference type="ARBA" id="ARBA00022801"/>
    </source>
</evidence>
<dbReference type="GO" id="GO:1902660">
    <property type="term" value="P:negative regulation of glucose mediated signaling pathway"/>
    <property type="evidence" value="ECO:0007669"/>
    <property type="project" value="TreeGrafter"/>
</dbReference>
<evidence type="ECO:0000256" key="4">
    <source>
        <dbReference type="PIRNR" id="PIRNR000962"/>
    </source>
</evidence>
<dbReference type="Gene3D" id="3.60.15.10">
    <property type="entry name" value="Ribonuclease Z/Hydroxyacylglutathione hydrolase-like"/>
    <property type="match status" value="1"/>
</dbReference>
<keyword evidence="1 4" id="KW-0378">Hydrolase</keyword>
<dbReference type="PIRSF" id="PIRSF000962">
    <property type="entry name" value="Cyc_nuc_PDEase"/>
    <property type="match status" value="1"/>
</dbReference>
<dbReference type="GO" id="GO:0047555">
    <property type="term" value="F:3',5'-cyclic-GMP phosphodiesterase activity"/>
    <property type="evidence" value="ECO:0007669"/>
    <property type="project" value="TreeGrafter"/>
</dbReference>